<feature type="coiled-coil region" evidence="4">
    <location>
        <begin position="307"/>
        <end position="341"/>
    </location>
</feature>
<sequence length="418" mass="43224">MGKLAASPAGGGGGGGELPSHTLNSPTTPVGREGQNIDVVVAQSLEVVFTKLNMGADLDPAEYRVSLGDCERLGRAVADHPALTVSTLDTVPIRSEREDITRRQALRVRRSQVEALRAAALLRPLTASPAAGGRLALLDLSHCPLGDQGALAVAGALGALPALETLLLVNAKVGAEGARGLAFAMAQSGFAGERLDLRLNPLGELGGQGVAALLRRNLGPRALGLAATDLGTMAGLHLAEALHYNCRLQALTISSNPSLGEPVGGALVEAMAVNTWLLQVDARDSGLREQDLQAVEEALAANRLRHRQAWERQQQRLQEEADEQLQELQELQELQDNLQEARPLQEQHEAGGRGRGRGRGRGDGPDSTASIATATAPARPSGRTSASALAAAASGALGLGVGAATLSLASTRSGIPST</sequence>
<keyword evidence="7" id="KW-1185">Reference proteome</keyword>
<dbReference type="Proteomes" id="UP001219518">
    <property type="component" value="Unassembled WGS sequence"/>
</dbReference>
<feature type="region of interest" description="Disordered" evidence="5">
    <location>
        <begin position="1"/>
        <end position="32"/>
    </location>
</feature>
<accession>A0AAE1HQ23</accession>
<dbReference type="SUPFAM" id="SSF52047">
    <property type="entry name" value="RNI-like"/>
    <property type="match status" value="1"/>
</dbReference>
<dbReference type="PANTHER" id="PTHR24113">
    <property type="entry name" value="RAN GTPASE-ACTIVATING PROTEIN 1"/>
    <property type="match status" value="1"/>
</dbReference>
<evidence type="ECO:0000256" key="2">
    <source>
        <dbReference type="ARBA" id="ARBA00022614"/>
    </source>
</evidence>
<dbReference type="GO" id="GO:0031267">
    <property type="term" value="F:small GTPase binding"/>
    <property type="evidence" value="ECO:0007669"/>
    <property type="project" value="TreeGrafter"/>
</dbReference>
<dbReference type="Gene3D" id="3.80.10.10">
    <property type="entry name" value="Ribonuclease Inhibitor"/>
    <property type="match status" value="1"/>
</dbReference>
<evidence type="ECO:0000313" key="6">
    <source>
        <dbReference type="EMBL" id="KAK3925421.1"/>
    </source>
</evidence>
<dbReference type="InterPro" id="IPR032675">
    <property type="entry name" value="LRR_dom_sf"/>
</dbReference>
<evidence type="ECO:0000313" key="7">
    <source>
        <dbReference type="Proteomes" id="UP001219518"/>
    </source>
</evidence>
<dbReference type="GO" id="GO:0005829">
    <property type="term" value="C:cytosol"/>
    <property type="evidence" value="ECO:0007669"/>
    <property type="project" value="TreeGrafter"/>
</dbReference>
<gene>
    <name evidence="6" type="ORF">KUF71_013628</name>
</gene>
<feature type="compositionally biased region" description="Low complexity" evidence="5">
    <location>
        <begin position="365"/>
        <end position="392"/>
    </location>
</feature>
<evidence type="ECO:0000256" key="3">
    <source>
        <dbReference type="ARBA" id="ARBA00022737"/>
    </source>
</evidence>
<comment type="caution">
    <text evidence="6">The sequence shown here is derived from an EMBL/GenBank/DDBJ whole genome shotgun (WGS) entry which is preliminary data.</text>
</comment>
<dbReference type="SMART" id="SM00368">
    <property type="entry name" value="LRR_RI"/>
    <property type="match status" value="4"/>
</dbReference>
<organism evidence="6 7">
    <name type="scientific">Frankliniella fusca</name>
    <dbReference type="NCBI Taxonomy" id="407009"/>
    <lineage>
        <taxon>Eukaryota</taxon>
        <taxon>Metazoa</taxon>
        <taxon>Ecdysozoa</taxon>
        <taxon>Arthropoda</taxon>
        <taxon>Hexapoda</taxon>
        <taxon>Insecta</taxon>
        <taxon>Pterygota</taxon>
        <taxon>Neoptera</taxon>
        <taxon>Paraneoptera</taxon>
        <taxon>Thysanoptera</taxon>
        <taxon>Terebrantia</taxon>
        <taxon>Thripoidea</taxon>
        <taxon>Thripidae</taxon>
        <taxon>Frankliniella</taxon>
    </lineage>
</organism>
<evidence type="ECO:0000256" key="5">
    <source>
        <dbReference type="SAM" id="MobiDB-lite"/>
    </source>
</evidence>
<keyword evidence="4" id="KW-0175">Coiled coil</keyword>
<reference evidence="6" key="1">
    <citation type="submission" date="2021-07" db="EMBL/GenBank/DDBJ databases">
        <authorList>
            <person name="Catto M.A."/>
            <person name="Jacobson A."/>
            <person name="Kennedy G."/>
            <person name="Labadie P."/>
            <person name="Hunt B.G."/>
            <person name="Srinivasan R."/>
        </authorList>
    </citation>
    <scope>NUCLEOTIDE SEQUENCE</scope>
    <source>
        <strain evidence="6">PL_HMW_Pooled</strain>
        <tissue evidence="6">Head</tissue>
    </source>
</reference>
<keyword evidence="1" id="KW-0343">GTPase activation</keyword>
<evidence type="ECO:0000256" key="4">
    <source>
        <dbReference type="SAM" id="Coils"/>
    </source>
</evidence>
<name>A0AAE1HQ23_9NEOP</name>
<dbReference type="InterPro" id="IPR027038">
    <property type="entry name" value="RanGap"/>
</dbReference>
<dbReference type="GO" id="GO:0006913">
    <property type="term" value="P:nucleocytoplasmic transport"/>
    <property type="evidence" value="ECO:0007669"/>
    <property type="project" value="TreeGrafter"/>
</dbReference>
<feature type="compositionally biased region" description="Basic and acidic residues" evidence="5">
    <location>
        <begin position="343"/>
        <end position="352"/>
    </location>
</feature>
<dbReference type="GO" id="GO:0005096">
    <property type="term" value="F:GTPase activator activity"/>
    <property type="evidence" value="ECO:0007669"/>
    <property type="project" value="UniProtKB-KW"/>
</dbReference>
<feature type="region of interest" description="Disordered" evidence="5">
    <location>
        <begin position="342"/>
        <end position="392"/>
    </location>
</feature>
<dbReference type="GO" id="GO:0005634">
    <property type="term" value="C:nucleus"/>
    <property type="evidence" value="ECO:0007669"/>
    <property type="project" value="TreeGrafter"/>
</dbReference>
<reference evidence="6" key="2">
    <citation type="journal article" date="2023" name="BMC Genomics">
        <title>Pest status, molecular evolution, and epigenetic factors derived from the genome assembly of Frankliniella fusca, a thysanopteran phytovirus vector.</title>
        <authorList>
            <person name="Catto M.A."/>
            <person name="Labadie P.E."/>
            <person name="Jacobson A.L."/>
            <person name="Kennedy G.G."/>
            <person name="Srinivasan R."/>
            <person name="Hunt B.G."/>
        </authorList>
    </citation>
    <scope>NUCLEOTIDE SEQUENCE</scope>
    <source>
        <strain evidence="6">PL_HMW_Pooled</strain>
    </source>
</reference>
<dbReference type="AlphaFoldDB" id="A0AAE1HQ23"/>
<dbReference type="GO" id="GO:0048471">
    <property type="term" value="C:perinuclear region of cytoplasm"/>
    <property type="evidence" value="ECO:0007669"/>
    <property type="project" value="TreeGrafter"/>
</dbReference>
<keyword evidence="2" id="KW-0433">Leucine-rich repeat</keyword>
<protein>
    <submittedName>
        <fullName evidence="6">Dynein regulatory complex subunit 5</fullName>
    </submittedName>
</protein>
<proteinExistence type="predicted"/>
<evidence type="ECO:0000256" key="1">
    <source>
        <dbReference type="ARBA" id="ARBA00022468"/>
    </source>
</evidence>
<dbReference type="PANTHER" id="PTHR24113:SF12">
    <property type="entry name" value="RAN GTPASE-ACTIVATING PROTEIN 1"/>
    <property type="match status" value="1"/>
</dbReference>
<dbReference type="EMBL" id="JAHWGI010001227">
    <property type="protein sequence ID" value="KAK3925421.1"/>
    <property type="molecule type" value="Genomic_DNA"/>
</dbReference>
<keyword evidence="3" id="KW-0677">Repeat</keyword>